<evidence type="ECO:0000256" key="4">
    <source>
        <dbReference type="ARBA" id="ARBA00022842"/>
    </source>
</evidence>
<reference evidence="7" key="2">
    <citation type="submission" date="2025-08" db="UniProtKB">
        <authorList>
            <consortium name="Ensembl"/>
        </authorList>
    </citation>
    <scope>IDENTIFICATION</scope>
    <source>
        <strain evidence="7">Thorbecke</strain>
    </source>
</reference>
<evidence type="ECO:0000313" key="8">
    <source>
        <dbReference type="Proteomes" id="UP000001811"/>
    </source>
</evidence>
<dbReference type="GO" id="GO:0003924">
    <property type="term" value="F:GTPase activity"/>
    <property type="evidence" value="ECO:0007669"/>
    <property type="project" value="InterPro"/>
</dbReference>
<dbReference type="STRING" id="9986.ENSOCUP00000034349"/>
<keyword evidence="2" id="KW-0479">Metal-binding</keyword>
<dbReference type="GeneTree" id="ENSGT00940000155271"/>
<organism evidence="7 8">
    <name type="scientific">Oryctolagus cuniculus</name>
    <name type="common">Rabbit</name>
    <dbReference type="NCBI Taxonomy" id="9986"/>
    <lineage>
        <taxon>Eukaryota</taxon>
        <taxon>Metazoa</taxon>
        <taxon>Chordata</taxon>
        <taxon>Craniata</taxon>
        <taxon>Vertebrata</taxon>
        <taxon>Euteleostomi</taxon>
        <taxon>Mammalia</taxon>
        <taxon>Eutheria</taxon>
        <taxon>Euarchontoglires</taxon>
        <taxon>Glires</taxon>
        <taxon>Lagomorpha</taxon>
        <taxon>Leporidae</taxon>
        <taxon>Oryctolagus</taxon>
    </lineage>
</organism>
<dbReference type="Gene3D" id="3.40.50.300">
    <property type="entry name" value="P-loop containing nucleotide triphosphate hydrolases"/>
    <property type="match status" value="1"/>
</dbReference>
<dbReference type="FunFam" id="3.40.50.300:FF:006178">
    <property type="entry name" value="Guanine nucleotide-binding protein G(s) subunit alpha isoforms short"/>
    <property type="match status" value="1"/>
</dbReference>
<keyword evidence="3" id="KW-0547">Nucleotide-binding</keyword>
<keyword evidence="5" id="KW-0342">GTP-binding</keyword>
<dbReference type="EMBL" id="AAGW02042477">
    <property type="status" value="NOT_ANNOTATED_CDS"/>
    <property type="molecule type" value="Genomic_DNA"/>
</dbReference>
<dbReference type="GO" id="GO:0005834">
    <property type="term" value="C:heterotrimeric G-protein complex"/>
    <property type="evidence" value="ECO:0007669"/>
    <property type="project" value="TreeGrafter"/>
</dbReference>
<dbReference type="GO" id="GO:0031683">
    <property type="term" value="F:G-protein beta/gamma-subunit complex binding"/>
    <property type="evidence" value="ECO:0007669"/>
    <property type="project" value="InterPro"/>
</dbReference>
<keyword evidence="8" id="KW-1185">Reference proteome</keyword>
<keyword evidence="4" id="KW-0460">Magnesium</keyword>
<dbReference type="InterPro" id="IPR001019">
    <property type="entry name" value="Gprotein_alpha_su"/>
</dbReference>
<name>A0A5F9CL22_RABIT</name>
<dbReference type="InterPro" id="IPR027417">
    <property type="entry name" value="P-loop_NTPase"/>
</dbReference>
<accession>A0A5F9CL22</accession>
<dbReference type="GO" id="GO:0007191">
    <property type="term" value="P:adenylate cyclase-activating dopamine receptor signaling pathway"/>
    <property type="evidence" value="ECO:0007669"/>
    <property type="project" value="TreeGrafter"/>
</dbReference>
<evidence type="ECO:0000313" key="7">
    <source>
        <dbReference type="Ensembl" id="ENSOCUP00000034349.1"/>
    </source>
</evidence>
<dbReference type="PANTHER" id="PTHR10218:SF212">
    <property type="entry name" value="G PROTEIN ALPHA S SUBUNIT"/>
    <property type="match status" value="1"/>
</dbReference>
<dbReference type="InParanoid" id="A0A5F9CL22"/>
<reference evidence="7 8" key="1">
    <citation type="journal article" date="2011" name="Nature">
        <title>A high-resolution map of human evolutionary constraint using 29 mammals.</title>
        <authorList>
            <person name="Lindblad-Toh K."/>
            <person name="Garber M."/>
            <person name="Zuk O."/>
            <person name="Lin M.F."/>
            <person name="Parker B.J."/>
            <person name="Washietl S."/>
            <person name="Kheradpour P."/>
            <person name="Ernst J."/>
            <person name="Jordan G."/>
            <person name="Mauceli E."/>
            <person name="Ward L.D."/>
            <person name="Lowe C.B."/>
            <person name="Holloway A.K."/>
            <person name="Clamp M."/>
            <person name="Gnerre S."/>
            <person name="Alfoldi J."/>
            <person name="Beal K."/>
            <person name="Chang J."/>
            <person name="Clawson H."/>
            <person name="Cuff J."/>
            <person name="Di Palma F."/>
            <person name="Fitzgerald S."/>
            <person name="Flicek P."/>
            <person name="Guttman M."/>
            <person name="Hubisz M.J."/>
            <person name="Jaffe D.B."/>
            <person name="Jungreis I."/>
            <person name="Kent W.J."/>
            <person name="Kostka D."/>
            <person name="Lara M."/>
            <person name="Martins A.L."/>
            <person name="Massingham T."/>
            <person name="Moltke I."/>
            <person name="Raney B.J."/>
            <person name="Rasmussen M.D."/>
            <person name="Robinson J."/>
            <person name="Stark A."/>
            <person name="Vilella A.J."/>
            <person name="Wen J."/>
            <person name="Xie X."/>
            <person name="Zody M.C."/>
            <person name="Baldwin J."/>
            <person name="Bloom T."/>
            <person name="Chin C.W."/>
            <person name="Heiman D."/>
            <person name="Nicol R."/>
            <person name="Nusbaum C."/>
            <person name="Young S."/>
            <person name="Wilkinson J."/>
            <person name="Worley K.C."/>
            <person name="Kovar C.L."/>
            <person name="Muzny D.M."/>
            <person name="Gibbs R.A."/>
            <person name="Cree A."/>
            <person name="Dihn H.H."/>
            <person name="Fowler G."/>
            <person name="Jhangiani S."/>
            <person name="Joshi V."/>
            <person name="Lee S."/>
            <person name="Lewis L.R."/>
            <person name="Nazareth L.V."/>
            <person name="Okwuonu G."/>
            <person name="Santibanez J."/>
            <person name="Warren W.C."/>
            <person name="Mardis E.R."/>
            <person name="Weinstock G.M."/>
            <person name="Wilson R.K."/>
            <person name="Delehaunty K."/>
            <person name="Dooling D."/>
            <person name="Fronik C."/>
            <person name="Fulton L."/>
            <person name="Fulton B."/>
            <person name="Graves T."/>
            <person name="Minx P."/>
            <person name="Sodergren E."/>
            <person name="Birney E."/>
            <person name="Margulies E.H."/>
            <person name="Herrero J."/>
            <person name="Green E.D."/>
            <person name="Haussler D."/>
            <person name="Siepel A."/>
            <person name="Goldman N."/>
            <person name="Pollard K.S."/>
            <person name="Pedersen J.S."/>
            <person name="Lander E.S."/>
            <person name="Kellis M."/>
        </authorList>
    </citation>
    <scope>NUCLEOTIDE SEQUENCE [LARGE SCALE GENOMIC DNA]</scope>
    <source>
        <strain evidence="7 8">Thorbecke inbred</strain>
    </source>
</reference>
<reference evidence="7" key="3">
    <citation type="submission" date="2025-09" db="UniProtKB">
        <authorList>
            <consortium name="Ensembl"/>
        </authorList>
    </citation>
    <scope>IDENTIFICATION</scope>
    <source>
        <strain evidence="7">Thorbecke</strain>
    </source>
</reference>
<comment type="similarity">
    <text evidence="1">Belongs to the G-alpha family. G(s) subfamily.</text>
</comment>
<sequence length="160" mass="18741">IEKQMRTLNVTDFNEDNEKPTKCKTLKNNLKEAIETSIWNNRWLCTVPVILFLSKEDLLDKKGLTSKLILEDYFLEFSCYATPEDATPELREYPCMAWAKCFIHHEFLRIGTASAHGDHYCCPPFTYAVDTENIHLHLEEWERDLQWPSLGLNLGARYKI</sequence>
<dbReference type="GO" id="GO:0001664">
    <property type="term" value="F:G protein-coupled receptor binding"/>
    <property type="evidence" value="ECO:0007669"/>
    <property type="project" value="TreeGrafter"/>
</dbReference>
<protein>
    <submittedName>
        <fullName evidence="7">Uncharacterized protein</fullName>
    </submittedName>
</protein>
<dbReference type="SMR" id="A0A5F9CL22"/>
<dbReference type="GO" id="GO:0046872">
    <property type="term" value="F:metal ion binding"/>
    <property type="evidence" value="ECO:0007669"/>
    <property type="project" value="UniProtKB-KW"/>
</dbReference>
<dbReference type="PANTHER" id="PTHR10218">
    <property type="entry name" value="GTP-BINDING PROTEIN ALPHA SUBUNIT"/>
    <property type="match status" value="1"/>
</dbReference>
<dbReference type="GO" id="GO:0007606">
    <property type="term" value="P:sensory perception of chemical stimulus"/>
    <property type="evidence" value="ECO:0007669"/>
    <property type="project" value="TreeGrafter"/>
</dbReference>
<keyword evidence="6" id="KW-0807">Transducer</keyword>
<evidence type="ECO:0000256" key="6">
    <source>
        <dbReference type="ARBA" id="ARBA00023224"/>
    </source>
</evidence>
<proteinExistence type="inferred from homology"/>
<evidence type="ECO:0000256" key="3">
    <source>
        <dbReference type="ARBA" id="ARBA00022741"/>
    </source>
</evidence>
<evidence type="ECO:0000256" key="5">
    <source>
        <dbReference type="ARBA" id="ARBA00023134"/>
    </source>
</evidence>
<dbReference type="GO" id="GO:0005737">
    <property type="term" value="C:cytoplasm"/>
    <property type="evidence" value="ECO:0007669"/>
    <property type="project" value="TreeGrafter"/>
</dbReference>
<evidence type="ECO:0000256" key="2">
    <source>
        <dbReference type="ARBA" id="ARBA00022723"/>
    </source>
</evidence>
<dbReference type="Ensembl" id="ENSOCUT00000053957.1">
    <property type="protein sequence ID" value="ENSOCUP00000034349.1"/>
    <property type="gene ID" value="ENSOCUG00000034876.1"/>
</dbReference>
<dbReference type="SUPFAM" id="SSF52540">
    <property type="entry name" value="P-loop containing nucleoside triphosphate hydrolases"/>
    <property type="match status" value="1"/>
</dbReference>
<dbReference type="GO" id="GO:0005525">
    <property type="term" value="F:GTP binding"/>
    <property type="evidence" value="ECO:0007669"/>
    <property type="project" value="UniProtKB-KW"/>
</dbReference>
<dbReference type="AlphaFoldDB" id="A0A5F9CL22"/>
<dbReference type="Proteomes" id="UP000001811">
    <property type="component" value="Chromosome 7"/>
</dbReference>
<evidence type="ECO:0000256" key="1">
    <source>
        <dbReference type="ARBA" id="ARBA00007172"/>
    </source>
</evidence>